<dbReference type="FunFam" id="1.25.10.10:FF:000019">
    <property type="entry name" value="Cytoskeleton-associated protein 5"/>
    <property type="match status" value="1"/>
</dbReference>
<feature type="domain" description="TOG" evidence="5">
    <location>
        <begin position="608"/>
        <end position="839"/>
    </location>
</feature>
<feature type="compositionally biased region" description="Polar residues" evidence="4">
    <location>
        <begin position="1507"/>
        <end position="1526"/>
    </location>
</feature>
<evidence type="ECO:0000313" key="7">
    <source>
        <dbReference type="Proteomes" id="UP000187283"/>
    </source>
</evidence>
<dbReference type="EMBL" id="LSSN01000183">
    <property type="protein sequence ID" value="OMJ25363.1"/>
    <property type="molecule type" value="Genomic_DNA"/>
</dbReference>
<keyword evidence="2" id="KW-0963">Cytoplasm</keyword>
<feature type="region of interest" description="Disordered" evidence="4">
    <location>
        <begin position="1137"/>
        <end position="1293"/>
    </location>
</feature>
<dbReference type="InterPro" id="IPR048491">
    <property type="entry name" value="XMAP215_CLASP_TOG"/>
</dbReference>
<dbReference type="GO" id="GO:0051010">
    <property type="term" value="F:microtubule plus-end binding"/>
    <property type="evidence" value="ECO:0007669"/>
    <property type="project" value="InterPro"/>
</dbReference>
<feature type="compositionally biased region" description="Low complexity" evidence="4">
    <location>
        <begin position="848"/>
        <end position="871"/>
    </location>
</feature>
<evidence type="ECO:0000256" key="2">
    <source>
        <dbReference type="ARBA" id="ARBA00022490"/>
    </source>
</evidence>
<gene>
    <name evidence="6" type="ORF">AYI70_g947</name>
</gene>
<dbReference type="Pfam" id="PF21041">
    <property type="entry name" value="XMAP215_CLASP_TOG"/>
    <property type="match status" value="3"/>
</dbReference>
<evidence type="ECO:0000256" key="1">
    <source>
        <dbReference type="ARBA" id="ARBA00004245"/>
    </source>
</evidence>
<comment type="caution">
    <text evidence="6">The sequence shown here is derived from an EMBL/GenBank/DDBJ whole genome shotgun (WGS) entry which is preliminary data.</text>
</comment>
<feature type="compositionally biased region" description="Polar residues" evidence="4">
    <location>
        <begin position="1226"/>
        <end position="1258"/>
    </location>
</feature>
<feature type="compositionally biased region" description="Low complexity" evidence="4">
    <location>
        <begin position="457"/>
        <end position="471"/>
    </location>
</feature>
<feature type="compositionally biased region" description="Low complexity" evidence="4">
    <location>
        <begin position="2194"/>
        <end position="2212"/>
    </location>
</feature>
<sequence>MADENEDYSSLPLKTRLAHKIWKVRLNAYTEAEKLFSTIDPDTEAYVFNEYEPFLKKIASDANVAALEAGIGAVLKFVENTPNPTSNFGTKHVNIKVLCKSLTKPLTNKDVSIRGEGKKLTIELYKWIGPALKPIISNLDPVLIKELESEFEKLPSQKPKPLRLLRSEMDIVPDDTDNQMDVDQPTDTVEDAQDISDEIDPWDLADPVQVLSKIPSDFYSNVTSQKWKERKESLESLITILNSPKYADGSYDELVNALAGRISDTNILVAVLAANCIEKLSTGLRSGFASYSHIVSKPLIDRMKEKKANVVTALNQAIISVFRSTGCQLKGFVDVISHGLSQKNPQIKSSTLKFFTECLKMTTERPSKGQIKEYVSISKPSIDDSDPTVRESGFELLGTLMKLVTEKALLPFIEGIDKAKEQKIKQYFETAVVQLAPQSAPKLKPQPTSAPGKKVQNSSSTSKPTLTSSNNQKETASNMRNSPLPNNNYEASNSDLDQNINTENNLANPKIPPALLRKLQASTKLAAEKKAARTNAESNDKKPLTSNIQKFPNSSTSQEKTTNNISSPPKPPQSKTSTTNSESSSKKAFSNSTPAEDSPSYKFSNITDLEERVSDYIPNNISEMIQSKAWKERLEGMNLLKEHISSDDDLTKSVEPELIVRFIGKYPGWKESNFQVNSSIYALLQWMAEACDQFNSGAAALSIKHLIDKIGDIKLKVPASNTLIAFSERLGLRFVLNIVLESLSTQKSPKVLTDGLGFIDTCILEFGTRGVSLRPLIKFVTSVGLGSSNAQVRSKSVVLMGTLFRYVGKSISGLIGDINPQLNQLLESEFTKYTDSPTPVPTRSQPDSNASASNKSGNSSANQNSGSSNESELMDELYPRVDISGKFNSAFIKKLGDSNWKIRKEQLDFISTTLEQSNKRILPTLSVDFFAGLKGRLNDANKNLIALALDVLASLCESIGSAFDRYIKIIGLSTIMCLADKKPNVRLSAIKALDSFSLNNFKSFDQLIFLSATALQNDSPELRKDLLGFISNYFKKSVNSGSQVSQISPSIGNLSTSIFSCLQDKNSEVRKNALFVTKYIIEFTGFYELKDICSSQLKGSSLQTVLGMIDQLQPNEPPATIKNDTSKKVMTAAELLGSSKPSNNLPPPPQTQTIPQTLNAPSLQRQSKPTRPQSTLNTRDPKARIGSSPQSVRANSEQPNFVPQAQSSSYGGTLRRPMAVRKLGPSVSNTRSNSPQPRSVSQLSSDNYGYGDNTSNASRGRGSGAPIPPIISGDARSKENRSRRENLSQASSRWVFNESPRPELISSLSEQMSSSFSTEILGQLFSTGIELAEHLIEFLENNNVQLSDYESNLIIPHLISRLGDSKESIRFRVRILITTKLPRLLPPSKIFNLIIETGLKNSRNSRTRQESLDTLTYLIDKRTGGLGLFSVCPDPSKVVRMIGNSIRDKDASVRTSALNCLVAFCFQLPGGVSELWSFVGPLPDKERGMLEEKIKRSDLSSKSNSSQTAGRNSPSINTFKRSSILPQSRLRPQQKLVPSQLKTPTGIRTSSSLVPPSPPLSQTKPNFIQSPEQINEPLPQNKSSDSIKKFNLPNFSAQNSSLNNSYSSPSQINRSSQSRMSLSSNYDQQQNKNSESNSFQSSLLNTIENLSYDAEGIIAHLDNLIETLSTFVNNSRAEEHILIGQNINQLSSKISELINISFRQSPEVLNNPRFFDNLRTSSLKALQIITNDLVWAQKLDKDGLTTVFDNLVVSMSQLSPKEGSYVRVINSSLTDIIRNCKPSVLIPLTFDLFTKSNVEPIKFPLLTVEEQNRKKYVDIVQRCLWRIEKGFTQEINQLLLQIENENNNNLGAIFVEYGIDLIFMSINNFFETISEKEWEVRSDSSMYVFGSEPMESVKSILKMLINNLKDLSWLFIGQIIKHLTITKNLTLPFIGDTREDLDLVFERRLREVNEFVEDLVKCSYVISFIRNSLQSSPNTDHWEFILNSMDSEMIDKTENSQKSNEIKLMDDQFKESLLVSPNPSRSISYRSPTQHKNIINPVFDTSSIEFKKTLNKTDKTKSVLANFEIDDIIASYQLPERTSSISSVSSSTFSKKNSDIELIRSESTRARSITRSSFENNSSDSLVKDVEMKIERTRSQVSMSPISDIDLSKFPIAMSLRRSENLRNSNSNNSIASISSSVSNNSEGESEKLNTSFRSNFNSSTPSVKPTSVTFDNRLKELKDRLDAMRNKRFGL</sequence>
<dbReference type="GO" id="GO:0099070">
    <property type="term" value="C:static microtubule bundle"/>
    <property type="evidence" value="ECO:0007669"/>
    <property type="project" value="UniProtKB-ARBA"/>
</dbReference>
<feature type="region of interest" description="Disordered" evidence="4">
    <location>
        <begin position="2165"/>
        <end position="2212"/>
    </location>
</feature>
<dbReference type="STRING" id="133412.A0A1R1YEQ0"/>
<feature type="compositionally biased region" description="Basic and acidic residues" evidence="4">
    <location>
        <begin position="1275"/>
        <end position="1286"/>
    </location>
</feature>
<dbReference type="GO" id="GO:0030951">
    <property type="term" value="P:establishment or maintenance of microtubule cytoskeleton polarity"/>
    <property type="evidence" value="ECO:0007669"/>
    <property type="project" value="InterPro"/>
</dbReference>
<feature type="compositionally biased region" description="Low complexity" evidence="4">
    <location>
        <begin position="2166"/>
        <end position="2187"/>
    </location>
</feature>
<protein>
    <submittedName>
        <fullName evidence="6">Cytoskeleton-associated protein 5</fullName>
    </submittedName>
</protein>
<dbReference type="GO" id="GO:1990498">
    <property type="term" value="C:mitotic spindle microtubule"/>
    <property type="evidence" value="ECO:0007669"/>
    <property type="project" value="UniProtKB-ARBA"/>
</dbReference>
<dbReference type="GO" id="GO:0044732">
    <property type="term" value="C:mitotic spindle pole body"/>
    <property type="evidence" value="ECO:0007669"/>
    <property type="project" value="UniProtKB-ARBA"/>
</dbReference>
<dbReference type="InterPro" id="IPR016024">
    <property type="entry name" value="ARM-type_fold"/>
</dbReference>
<keyword evidence="7" id="KW-1185">Reference proteome</keyword>
<feature type="compositionally biased region" description="Polar residues" evidence="4">
    <location>
        <begin position="544"/>
        <end position="565"/>
    </location>
</feature>
<dbReference type="InterPro" id="IPR034085">
    <property type="entry name" value="TOG"/>
</dbReference>
<evidence type="ECO:0000259" key="5">
    <source>
        <dbReference type="SMART" id="SM01349"/>
    </source>
</evidence>
<comment type="subcellular location">
    <subcellularLocation>
        <location evidence="1">Cytoplasm</location>
        <location evidence="1">Cytoskeleton</location>
    </subcellularLocation>
</comment>
<proteinExistence type="predicted"/>
<dbReference type="OrthoDB" id="205662at2759"/>
<feature type="compositionally biased region" description="Polar residues" evidence="4">
    <location>
        <begin position="472"/>
        <end position="507"/>
    </location>
</feature>
<organism evidence="6 7">
    <name type="scientific">Smittium culicis</name>
    <dbReference type="NCBI Taxonomy" id="133412"/>
    <lineage>
        <taxon>Eukaryota</taxon>
        <taxon>Fungi</taxon>
        <taxon>Fungi incertae sedis</taxon>
        <taxon>Zoopagomycota</taxon>
        <taxon>Kickxellomycotina</taxon>
        <taxon>Harpellomycetes</taxon>
        <taxon>Harpellales</taxon>
        <taxon>Legeriomycetaceae</taxon>
        <taxon>Smittium</taxon>
    </lineage>
</organism>
<feature type="domain" description="TOG" evidence="5">
    <location>
        <begin position="1279"/>
        <end position="1503"/>
    </location>
</feature>
<reference evidence="6 7" key="1">
    <citation type="submission" date="2017-01" db="EMBL/GenBank/DDBJ databases">
        <authorList>
            <person name="Mah S.A."/>
            <person name="Swanson W.J."/>
            <person name="Moy G.W."/>
            <person name="Vacquier V.D."/>
        </authorList>
    </citation>
    <scope>NUCLEOTIDE SEQUENCE [LARGE SCALE GENOMIC DNA]</scope>
    <source>
        <strain evidence="6 7">GSMNP</strain>
    </source>
</reference>
<name>A0A1R1YEQ0_9FUNG</name>
<keyword evidence="3" id="KW-0206">Cytoskeleton</keyword>
<dbReference type="SMART" id="SM01349">
    <property type="entry name" value="TOG"/>
    <property type="match status" value="5"/>
</dbReference>
<feature type="domain" description="TOG" evidence="5">
    <location>
        <begin position="876"/>
        <end position="1118"/>
    </location>
</feature>
<dbReference type="Gene3D" id="1.25.10.10">
    <property type="entry name" value="Leucine-rich Repeat Variant"/>
    <property type="match status" value="6"/>
</dbReference>
<feature type="compositionally biased region" description="Polar residues" evidence="4">
    <location>
        <begin position="1625"/>
        <end position="1637"/>
    </location>
</feature>
<feature type="region of interest" description="Disordered" evidence="4">
    <location>
        <begin position="833"/>
        <end position="871"/>
    </location>
</feature>
<evidence type="ECO:0000256" key="4">
    <source>
        <dbReference type="SAM" id="MobiDB-lite"/>
    </source>
</evidence>
<dbReference type="GO" id="GO:0005881">
    <property type="term" value="C:cytoplasmic microtubule"/>
    <property type="evidence" value="ECO:0007669"/>
    <property type="project" value="UniProtKB-ARBA"/>
</dbReference>
<feature type="compositionally biased region" description="Low complexity" evidence="4">
    <location>
        <begin position="573"/>
        <end position="592"/>
    </location>
</feature>
<accession>A0A1R1YEQ0</accession>
<feature type="domain" description="TOG" evidence="5">
    <location>
        <begin position="1"/>
        <end position="160"/>
    </location>
</feature>
<evidence type="ECO:0000313" key="6">
    <source>
        <dbReference type="EMBL" id="OMJ25363.1"/>
    </source>
</evidence>
<dbReference type="GO" id="GO:1990571">
    <property type="term" value="P:meiotic centromere clustering"/>
    <property type="evidence" value="ECO:0007669"/>
    <property type="project" value="UniProtKB-ARBA"/>
</dbReference>
<dbReference type="GO" id="GO:0000022">
    <property type="term" value="P:mitotic spindle elongation"/>
    <property type="evidence" value="ECO:0007669"/>
    <property type="project" value="UniProtKB-ARBA"/>
</dbReference>
<feature type="region of interest" description="Disordered" evidence="4">
    <location>
        <begin position="526"/>
        <end position="603"/>
    </location>
</feature>
<evidence type="ECO:0000256" key="3">
    <source>
        <dbReference type="ARBA" id="ARBA00023212"/>
    </source>
</evidence>
<feature type="compositionally biased region" description="Polar residues" evidence="4">
    <location>
        <begin position="1562"/>
        <end position="1584"/>
    </location>
</feature>
<feature type="domain" description="TOG" evidence="5">
    <location>
        <begin position="203"/>
        <end position="437"/>
    </location>
</feature>
<dbReference type="Proteomes" id="UP000187283">
    <property type="component" value="Unassembled WGS sequence"/>
</dbReference>
<feature type="region of interest" description="Disordered" evidence="4">
    <location>
        <begin position="1494"/>
        <end position="1637"/>
    </location>
</feature>
<dbReference type="GO" id="GO:0051315">
    <property type="term" value="P:attachment of mitotic spindle microtubules to kinetochore"/>
    <property type="evidence" value="ECO:0007669"/>
    <property type="project" value="UniProtKB-ARBA"/>
</dbReference>
<dbReference type="InterPro" id="IPR011989">
    <property type="entry name" value="ARM-like"/>
</dbReference>
<dbReference type="Pfam" id="PF21040">
    <property type="entry name" value="CEP104-like_TOG"/>
    <property type="match status" value="1"/>
</dbReference>
<feature type="compositionally biased region" description="Polar residues" evidence="4">
    <location>
        <begin position="1536"/>
        <end position="1549"/>
    </location>
</feature>
<dbReference type="GO" id="GO:0046785">
    <property type="term" value="P:microtubule polymerization"/>
    <property type="evidence" value="ECO:0007669"/>
    <property type="project" value="InterPro"/>
</dbReference>
<dbReference type="PANTHER" id="PTHR12609">
    <property type="entry name" value="MICROTUBULE ASSOCIATED PROTEIN XMAP215"/>
    <property type="match status" value="1"/>
</dbReference>
<dbReference type="GO" id="GO:0061863">
    <property type="term" value="F:microtubule plus end polymerase"/>
    <property type="evidence" value="ECO:0007669"/>
    <property type="project" value="InterPro"/>
</dbReference>
<feature type="region of interest" description="Disordered" evidence="4">
    <location>
        <begin position="439"/>
        <end position="512"/>
    </location>
</feature>
<feature type="compositionally biased region" description="Low complexity" evidence="4">
    <location>
        <begin position="1596"/>
        <end position="1624"/>
    </location>
</feature>
<dbReference type="SUPFAM" id="SSF48371">
    <property type="entry name" value="ARM repeat"/>
    <property type="match status" value="2"/>
</dbReference>
<feature type="compositionally biased region" description="Polar residues" evidence="4">
    <location>
        <begin position="1160"/>
        <end position="1178"/>
    </location>
</feature>
<feature type="compositionally biased region" description="Polar residues" evidence="4">
    <location>
        <begin position="833"/>
        <end position="847"/>
    </location>
</feature>
<feature type="compositionally biased region" description="Polar residues" evidence="4">
    <location>
        <begin position="1187"/>
        <end position="1211"/>
    </location>
</feature>
<dbReference type="InterPro" id="IPR045110">
    <property type="entry name" value="XMAP215"/>
</dbReference>